<keyword evidence="1" id="KW-0732">Signal</keyword>
<dbReference type="EMBL" id="JAENIG010000005">
    <property type="protein sequence ID" value="MBK1855178.1"/>
    <property type="molecule type" value="Genomic_DNA"/>
</dbReference>
<protein>
    <submittedName>
        <fullName evidence="3">PEP-CTERM sorting domain-containing protein</fullName>
    </submittedName>
</protein>
<dbReference type="NCBIfam" id="TIGR02595">
    <property type="entry name" value="PEP_CTERM"/>
    <property type="match status" value="1"/>
</dbReference>
<dbReference type="Proteomes" id="UP000634206">
    <property type="component" value="Unassembled WGS sequence"/>
</dbReference>
<name>A0AAE2V9I7_9BACT</name>
<dbReference type="RefSeq" id="WP_309489790.1">
    <property type="nucleotide sequence ID" value="NZ_JAENIG010000005.1"/>
</dbReference>
<organism evidence="3 4">
    <name type="scientific">Oceaniferula flava</name>
    <dbReference type="NCBI Taxonomy" id="2800421"/>
    <lineage>
        <taxon>Bacteria</taxon>
        <taxon>Pseudomonadati</taxon>
        <taxon>Verrucomicrobiota</taxon>
        <taxon>Verrucomicrobiia</taxon>
        <taxon>Verrucomicrobiales</taxon>
        <taxon>Verrucomicrobiaceae</taxon>
        <taxon>Oceaniferula</taxon>
    </lineage>
</organism>
<feature type="chain" id="PRO_5041900514" evidence="1">
    <location>
        <begin position="41"/>
        <end position="262"/>
    </location>
</feature>
<reference evidence="3" key="1">
    <citation type="submission" date="2021-01" db="EMBL/GenBank/DDBJ databases">
        <title>Modified the classification status of verrucomicrobia.</title>
        <authorList>
            <person name="Feng X."/>
        </authorList>
    </citation>
    <scope>NUCLEOTIDE SEQUENCE</scope>
    <source>
        <strain evidence="3">5K15</strain>
    </source>
</reference>
<dbReference type="Pfam" id="PF07589">
    <property type="entry name" value="PEP-CTERM"/>
    <property type="match status" value="1"/>
</dbReference>
<evidence type="ECO:0000259" key="2">
    <source>
        <dbReference type="Pfam" id="PF07589"/>
    </source>
</evidence>
<sequence>MVHIKRLRTAQSVQKKLTMKKQTILTGLALAVGMTGAANAAITAGTTIGIDFGSTPYAGSGNFNDFGHPNIADGAISTFAGTLINLDGGNVTGVGFSVENQSGDNTADALISNGSAGPTPFDESSIYVDGLISNQSGSTGGLDAGGYLLLTFTGLDDSLTYNLTGGFEGPNANFNATWSFDSGSTGISTNQNDSISSFVATSTDGYKSADGLQTDGSGNLVIQVTRTNHVTVGGLTLEAVPEPSTTALLGLGGLALILRRRK</sequence>
<gene>
    <name evidence="3" type="ORF">JIN83_09430</name>
</gene>
<evidence type="ECO:0000313" key="3">
    <source>
        <dbReference type="EMBL" id="MBK1855178.1"/>
    </source>
</evidence>
<dbReference type="InterPro" id="IPR013424">
    <property type="entry name" value="Ice-binding_C"/>
</dbReference>
<evidence type="ECO:0000256" key="1">
    <source>
        <dbReference type="SAM" id="SignalP"/>
    </source>
</evidence>
<evidence type="ECO:0000313" key="4">
    <source>
        <dbReference type="Proteomes" id="UP000634206"/>
    </source>
</evidence>
<dbReference type="AlphaFoldDB" id="A0AAE2V9I7"/>
<keyword evidence="4" id="KW-1185">Reference proteome</keyword>
<feature type="signal peptide" evidence="1">
    <location>
        <begin position="1"/>
        <end position="40"/>
    </location>
</feature>
<accession>A0AAE2V9I7</accession>
<feature type="domain" description="Ice-binding protein C-terminal" evidence="2">
    <location>
        <begin position="239"/>
        <end position="261"/>
    </location>
</feature>
<comment type="caution">
    <text evidence="3">The sequence shown here is derived from an EMBL/GenBank/DDBJ whole genome shotgun (WGS) entry which is preliminary data.</text>
</comment>
<proteinExistence type="predicted"/>